<keyword evidence="1" id="KW-0812">Transmembrane</keyword>
<keyword evidence="1" id="KW-1133">Transmembrane helix</keyword>
<protein>
    <submittedName>
        <fullName evidence="2">Uncharacterized protein</fullName>
    </submittedName>
</protein>
<feature type="transmembrane region" description="Helical" evidence="1">
    <location>
        <begin position="31"/>
        <end position="54"/>
    </location>
</feature>
<proteinExistence type="predicted"/>
<gene>
    <name evidence="2" type="ORF">A5707_07910</name>
</gene>
<sequence>MTDEDRDVKVAPGAEPAAAQSDAGRGRLRVWVNWVLALLTVPAAAAVLIFTLGAVMSTAACSDQQCPNLGPNGISFGVLFYGAPVVAALTIVISFFTARRRWGIVVPVIALALLVIDIAIVAATVVQ</sequence>
<dbReference type="RefSeq" id="WP_065016148.1">
    <property type="nucleotide sequence ID" value="NZ_LZKJ01000183.1"/>
</dbReference>
<dbReference type="EMBL" id="LZKJ01000183">
    <property type="protein sequence ID" value="OBI41185.1"/>
    <property type="molecule type" value="Genomic_DNA"/>
</dbReference>
<accession>A0A1A2YT54</accession>
<feature type="transmembrane region" description="Helical" evidence="1">
    <location>
        <begin position="74"/>
        <end position="97"/>
    </location>
</feature>
<dbReference type="Proteomes" id="UP000093592">
    <property type="component" value="Unassembled WGS sequence"/>
</dbReference>
<dbReference type="AlphaFoldDB" id="A0A1A2YT54"/>
<name>A0A1A2YT54_9MYCO</name>
<dbReference type="OrthoDB" id="4762660at2"/>
<feature type="transmembrane region" description="Helical" evidence="1">
    <location>
        <begin position="104"/>
        <end position="126"/>
    </location>
</feature>
<keyword evidence="1" id="KW-0472">Membrane</keyword>
<comment type="caution">
    <text evidence="2">The sequence shown here is derived from an EMBL/GenBank/DDBJ whole genome shotgun (WGS) entry which is preliminary data.</text>
</comment>
<evidence type="ECO:0000313" key="2">
    <source>
        <dbReference type="EMBL" id="OBI41185.1"/>
    </source>
</evidence>
<evidence type="ECO:0000313" key="3">
    <source>
        <dbReference type="Proteomes" id="UP000093592"/>
    </source>
</evidence>
<evidence type="ECO:0000256" key="1">
    <source>
        <dbReference type="SAM" id="Phobius"/>
    </source>
</evidence>
<reference evidence="3" key="1">
    <citation type="submission" date="2016-06" db="EMBL/GenBank/DDBJ databases">
        <authorList>
            <person name="Sutton G."/>
            <person name="Brinkac L."/>
            <person name="Sanka R."/>
            <person name="Adams M."/>
            <person name="Lau E."/>
            <person name="Sam S."/>
            <person name="Sreng N."/>
            <person name="Him V."/>
            <person name="Kerleguer A."/>
            <person name="Cheng S."/>
        </authorList>
    </citation>
    <scope>NUCLEOTIDE SEQUENCE [LARGE SCALE GENOMIC DNA]</scope>
    <source>
        <strain evidence="3">E861</strain>
    </source>
</reference>
<organism evidence="2 3">
    <name type="scientific">Mycobacterium kyorinense</name>
    <dbReference type="NCBI Taxonomy" id="487514"/>
    <lineage>
        <taxon>Bacteria</taxon>
        <taxon>Bacillati</taxon>
        <taxon>Actinomycetota</taxon>
        <taxon>Actinomycetes</taxon>
        <taxon>Mycobacteriales</taxon>
        <taxon>Mycobacteriaceae</taxon>
        <taxon>Mycobacterium</taxon>
    </lineage>
</organism>